<feature type="region of interest" description="Disordered" evidence="1">
    <location>
        <begin position="999"/>
        <end position="1023"/>
    </location>
</feature>
<feature type="region of interest" description="Disordered" evidence="1">
    <location>
        <begin position="1452"/>
        <end position="1471"/>
    </location>
</feature>
<evidence type="ECO:0000313" key="2">
    <source>
        <dbReference type="EMBL" id="KAL3826796.1"/>
    </source>
</evidence>
<feature type="compositionally biased region" description="Polar residues" evidence="1">
    <location>
        <begin position="710"/>
        <end position="734"/>
    </location>
</feature>
<sequence length="1617" mass="178809">MPLRCGDLSNVDDDAHKAVRTTKDGRRRQGSTSSLNKRTRKPRTESAFRSILPPGGRNDRDPLSLVGSEFLLRGGENRPHRDHPLAALERGDAYKSPRHSPRYCPAGRRRGELIHDHNMSPSNQQWRPADGIGTGGRIRGDLAISTSSSSLTDNTPRRNESCHSLQQRKVRQEIIQSIHGTSGPCPTCPNCNGELTYIYVSSAAKRKHRDDNQSTSALHVSAIEIHKGVECTKYKLRHLLPPVCEKCRTHLLYEGTEIQYLLMENFNKWVDGCRGESDSEDEGDVDDCRSQHGGDKNANGNAGAYDFNDPRNAKIVVVSRPSTPLPQHQSGPTPRQGNSCHSKRRSTFHECDDNDDRGTTLTDDQLSTFSIGTNRPYRRKGPLNYERNPNVMTGDNMERGKQTINKEQDEKRQDEATESGDADVTRVFDGKYFSFDDDPFASDDSGNGREGIQLIRTASEERMILEHYLMKREIATKEIARDLLRGHELLSYKCERCNMPMTQNRDGEAPIDCVTCLGVKRKAKKVAKQKRKKIEIPKHEISSSAATHLAADVFITVRECVSMSQKAGKDLESLTVLDETRNANALVEGPMGFTSSGRNSPVRLETISYGSFGCGNRSSSSSVGLNALHDELRPKESAIAQQSDYLVPDKLTSASQLGRATSFQSYNSSSQDRHPEVECSLSSYNANVCQRNQPKLLQSFSSQFQALATEGNDSSEVSSTRCPRNLSPSEQLYHSNGDMYQKSTSEVTELQHISTMSDTPLFKGVPPCEMIQQSHEHTSTARDDRVSNGDSNLDSEVILEVANKGRSSFDEPCAQIQQPNEMIESAVRSYRRDVNTIQGAISGVSDCRISPSAAKCRDISGIPYTEIAPFQNQKNAVDLSDVLSCQILDYQNQINCSASSEISPTRCPRDLPSHEMTWQYEKRDEIIRCSRGSDAVADSLQEVPYQPSFSELVDNGQPMIANRLERTSGSDIVEDLSQEVSDQPPLKNDNTTNFIHELVDNDQPTNSNSLERRNGDDGDSISKGINRLANSLREVADQLPQHNKLIAGARTDLVENSRQMGSNSLDRKICESQPFYPSQHVSNLINFHDVEESSEQGIHINNISSVYPIPSSTVNKSNSERKFTQSSSPEVLHAEISHASEGIHVKNISNVSPIPSSTVNKSNSEKKFTQSSSPKVLHAEISHAVAMSNSAQLLITLNMFSPIAAVEESKQVHFFRNVRDKNTARTQPETKPKALHLYDRSSPSVSRADPPGCKIDYCERVGRDPPDEASYSALINRGDSHNSAIVIGGIEISTAAGEWATPRRTNIQAKHGRDAPSEVFVSDRAHLSRSIRKSITPETKGKKTNIGNNCPSAQSSISTNSSLLSIGGRNHSSHSCANEKNQTKLHPFSKSLQVSCEINSPHRDPPTEKFEYGPLMSSHSIRMSVTPKTKGSSTYADTSYLFDKGRTYSNHHPNLKLSQGQGSSLGGLSSDSDEIDASLQTAKSWGDSSMDLLFKRIDEIEDDFISVVTSLPSSDGQSLLGLRGENESLKSIKNKHSLVEIIVNKSESFESDASPGSSMVTDAVERMRHIKAYIEKIESVDDGSDSEGYNPHDEMSELINRLTSAADSLRELNEWED</sequence>
<comment type="caution">
    <text evidence="2">The sequence shown here is derived from an EMBL/GenBank/DDBJ whole genome shotgun (WGS) entry which is preliminary data.</text>
</comment>
<feature type="region of interest" description="Disordered" evidence="1">
    <location>
        <begin position="1"/>
        <end position="63"/>
    </location>
</feature>
<feature type="region of interest" description="Disordered" evidence="1">
    <location>
        <begin position="1336"/>
        <end position="1360"/>
    </location>
</feature>
<feature type="compositionally biased region" description="Polar residues" evidence="1">
    <location>
        <begin position="145"/>
        <end position="154"/>
    </location>
</feature>
<feature type="region of interest" description="Disordered" evidence="1">
    <location>
        <begin position="322"/>
        <end position="421"/>
    </location>
</feature>
<feature type="compositionally biased region" description="Basic and acidic residues" evidence="1">
    <location>
        <begin position="1219"/>
        <end position="1239"/>
    </location>
</feature>
<feature type="compositionally biased region" description="Basic and acidic residues" evidence="1">
    <location>
        <begin position="396"/>
        <end position="415"/>
    </location>
</feature>
<proteinExistence type="predicted"/>
<organism evidence="2 3">
    <name type="scientific">Cyclostephanos tholiformis</name>
    <dbReference type="NCBI Taxonomy" id="382380"/>
    <lineage>
        <taxon>Eukaryota</taxon>
        <taxon>Sar</taxon>
        <taxon>Stramenopiles</taxon>
        <taxon>Ochrophyta</taxon>
        <taxon>Bacillariophyta</taxon>
        <taxon>Coscinodiscophyceae</taxon>
        <taxon>Thalassiosirophycidae</taxon>
        <taxon>Stephanodiscales</taxon>
        <taxon>Stephanodiscaceae</taxon>
        <taxon>Cyclostephanos</taxon>
    </lineage>
</organism>
<evidence type="ECO:0000313" key="3">
    <source>
        <dbReference type="Proteomes" id="UP001530377"/>
    </source>
</evidence>
<feature type="compositionally biased region" description="Basic and acidic residues" evidence="1">
    <location>
        <begin position="13"/>
        <end position="24"/>
    </location>
</feature>
<feature type="compositionally biased region" description="Polar residues" evidence="1">
    <location>
        <begin position="359"/>
        <end position="373"/>
    </location>
</feature>
<dbReference type="InterPro" id="IPR009563">
    <property type="entry name" value="SSSCA1"/>
</dbReference>
<feature type="region of interest" description="Disordered" evidence="1">
    <location>
        <begin position="1219"/>
        <end position="1252"/>
    </location>
</feature>
<evidence type="ECO:0000256" key="1">
    <source>
        <dbReference type="SAM" id="MobiDB-lite"/>
    </source>
</evidence>
<feature type="region of interest" description="Disordered" evidence="1">
    <location>
        <begin position="772"/>
        <end position="794"/>
    </location>
</feature>
<feature type="region of interest" description="Disordered" evidence="1">
    <location>
        <begin position="277"/>
        <end position="309"/>
    </location>
</feature>
<feature type="region of interest" description="Disordered" evidence="1">
    <location>
        <begin position="710"/>
        <end position="743"/>
    </location>
</feature>
<reference evidence="2 3" key="1">
    <citation type="submission" date="2024-10" db="EMBL/GenBank/DDBJ databases">
        <title>Updated reference genomes for cyclostephanoid diatoms.</title>
        <authorList>
            <person name="Roberts W.R."/>
            <person name="Alverson A.J."/>
        </authorList>
    </citation>
    <scope>NUCLEOTIDE SEQUENCE [LARGE SCALE GENOMIC DNA]</scope>
    <source>
        <strain evidence="2 3">AJA228-03</strain>
    </source>
</reference>
<feature type="compositionally biased region" description="Basic and acidic residues" evidence="1">
    <location>
        <begin position="774"/>
        <end position="787"/>
    </location>
</feature>
<feature type="region of interest" description="Disordered" evidence="1">
    <location>
        <begin position="145"/>
        <end position="165"/>
    </location>
</feature>
<dbReference type="EMBL" id="JALLPB020000014">
    <property type="protein sequence ID" value="KAL3826796.1"/>
    <property type="molecule type" value="Genomic_DNA"/>
</dbReference>
<protein>
    <submittedName>
        <fullName evidence="2">Uncharacterized protein</fullName>
    </submittedName>
</protein>
<accession>A0ABD3SR12</accession>
<name>A0ABD3SR12_9STRA</name>
<gene>
    <name evidence="2" type="ORF">ACHAXA_000622</name>
</gene>
<dbReference type="Proteomes" id="UP001530377">
    <property type="component" value="Unassembled WGS sequence"/>
</dbReference>
<dbReference type="Pfam" id="PF06677">
    <property type="entry name" value="Auto_anti-p27"/>
    <property type="match status" value="1"/>
</dbReference>
<feature type="compositionally biased region" description="Polar residues" evidence="1">
    <location>
        <begin position="322"/>
        <end position="340"/>
    </location>
</feature>
<feature type="compositionally biased region" description="Low complexity" evidence="1">
    <location>
        <begin position="1457"/>
        <end position="1470"/>
    </location>
</feature>
<feature type="compositionally biased region" description="Basic and acidic residues" evidence="1">
    <location>
        <begin position="286"/>
        <end position="295"/>
    </location>
</feature>
<keyword evidence="3" id="KW-1185">Reference proteome</keyword>